<reference evidence="8" key="1">
    <citation type="journal article" date="2019" name="Int. J. Syst. Evol. Microbiol.">
        <title>The Global Catalogue of Microorganisms (GCM) 10K type strain sequencing project: providing services to taxonomists for standard genome sequencing and annotation.</title>
        <authorList>
            <consortium name="The Broad Institute Genomics Platform"/>
            <consortium name="The Broad Institute Genome Sequencing Center for Infectious Disease"/>
            <person name="Wu L."/>
            <person name="Ma J."/>
        </authorList>
    </citation>
    <scope>NUCLEOTIDE SEQUENCE [LARGE SCALE GENOMIC DNA]</scope>
    <source>
        <strain evidence="8">CGMCC 4.7178</strain>
    </source>
</reference>
<comment type="caution">
    <text evidence="7">The sequence shown here is derived from an EMBL/GenBank/DDBJ whole genome shotgun (WGS) entry which is preliminary data.</text>
</comment>
<comment type="cofactor">
    <cofactor evidence="1">
        <name>FAD</name>
        <dbReference type="ChEBI" id="CHEBI:57692"/>
    </cofactor>
</comment>
<dbReference type="PANTHER" id="PTHR43429">
    <property type="entry name" value="PYRIDINE NUCLEOTIDE-DISULFIDE OXIDOREDUCTASE DOMAIN-CONTAINING"/>
    <property type="match status" value="1"/>
</dbReference>
<evidence type="ECO:0000256" key="3">
    <source>
        <dbReference type="ARBA" id="ARBA00022827"/>
    </source>
</evidence>
<dbReference type="InterPro" id="IPR016156">
    <property type="entry name" value="FAD/NAD-linked_Rdtase_dimer_sf"/>
</dbReference>
<organism evidence="7 8">
    <name type="scientific">Streptomyces daqingensis</name>
    <dbReference type="NCBI Taxonomy" id="1472640"/>
    <lineage>
        <taxon>Bacteria</taxon>
        <taxon>Bacillati</taxon>
        <taxon>Actinomycetota</taxon>
        <taxon>Actinomycetes</taxon>
        <taxon>Kitasatosporales</taxon>
        <taxon>Streptomycetaceae</taxon>
        <taxon>Streptomyces</taxon>
    </lineage>
</organism>
<dbReference type="RefSeq" id="WP_189038436.1">
    <property type="nucleotide sequence ID" value="NZ_BMMP01000012.1"/>
</dbReference>
<evidence type="ECO:0000313" key="7">
    <source>
        <dbReference type="EMBL" id="GGO53082.1"/>
    </source>
</evidence>
<keyword evidence="3" id="KW-0274">FAD</keyword>
<dbReference type="Gene3D" id="3.30.390.30">
    <property type="match status" value="1"/>
</dbReference>
<dbReference type="EMBL" id="BMMP01000012">
    <property type="protein sequence ID" value="GGO53082.1"/>
    <property type="molecule type" value="Genomic_DNA"/>
</dbReference>
<sequence>MTFLKRVVVIGSGMAGARIAQQLDPRFDLTVVGEEPHVPYNRVLLAEVLGGRYGPEVVALPTRAAVRWMHGVRAVRVDRAERRVVCDEGSELPYDALVLATGSAPVLPPLRGLFEPGAKELPEGVRAFRTMDDCLALRGEVRPGSSAVVVGGGLLGVSAARALACRGARVVLAHQGERLMERQLDAGAAALLERHLERRGVEVHTKCRVRGLHAEPHGRSGTRTVRSVELSDGYRLDAESVVLTCGVRPRVGLARAAGLEVARGVVVDDRLRTSDPHVYAVGDCAEHRGVLYGLAGPAQDQADTAARVIGAALSGARDRGDSGLPEYRGTRAPTRLTLGAPPGVVRQGPAAGPDGSAQRPLDLAAFGEPEPGEDDDVVHLTDATRGIYRKAVVRDDRLVGAVLLGDLSAVGTLTRTWEDGGALPAASLLHLLTPLPTEAH</sequence>
<dbReference type="SUPFAM" id="SSF51905">
    <property type="entry name" value="FAD/NAD(P)-binding domain"/>
    <property type="match status" value="1"/>
</dbReference>
<dbReference type="InterPro" id="IPR050260">
    <property type="entry name" value="FAD-bd_OxRdtase"/>
</dbReference>
<gene>
    <name evidence="7" type="ORF">GCM10012287_38880</name>
</gene>
<dbReference type="PRINTS" id="PR00368">
    <property type="entry name" value="FADPNR"/>
</dbReference>
<evidence type="ECO:0000313" key="8">
    <source>
        <dbReference type="Proteomes" id="UP000631535"/>
    </source>
</evidence>
<dbReference type="Pfam" id="PF07992">
    <property type="entry name" value="Pyr_redox_2"/>
    <property type="match status" value="1"/>
</dbReference>
<accession>A0ABQ2MMW9</accession>
<dbReference type="Pfam" id="PF18267">
    <property type="entry name" value="Rubredoxin_C"/>
    <property type="match status" value="1"/>
</dbReference>
<dbReference type="PANTHER" id="PTHR43429:SF3">
    <property type="entry name" value="NITRITE REDUCTASE [NAD(P)H]"/>
    <property type="match status" value="1"/>
</dbReference>
<dbReference type="InterPro" id="IPR023753">
    <property type="entry name" value="FAD/NAD-binding_dom"/>
</dbReference>
<proteinExistence type="predicted"/>
<protein>
    <submittedName>
        <fullName evidence="7">Nitrite reductase</fullName>
    </submittedName>
</protein>
<feature type="domain" description="FAD/NAD(P)-binding" evidence="5">
    <location>
        <begin position="6"/>
        <end position="301"/>
    </location>
</feature>
<dbReference type="Proteomes" id="UP000631535">
    <property type="component" value="Unassembled WGS sequence"/>
</dbReference>
<feature type="domain" description="NADH-rubredoxin oxidoreductase C-terminal" evidence="6">
    <location>
        <begin position="361"/>
        <end position="414"/>
    </location>
</feature>
<evidence type="ECO:0000259" key="5">
    <source>
        <dbReference type="Pfam" id="PF07992"/>
    </source>
</evidence>
<dbReference type="InterPro" id="IPR041575">
    <property type="entry name" value="Rubredoxin_C"/>
</dbReference>
<dbReference type="InterPro" id="IPR036188">
    <property type="entry name" value="FAD/NAD-bd_sf"/>
</dbReference>
<keyword evidence="2" id="KW-0285">Flavoprotein</keyword>
<feature type="region of interest" description="Disordered" evidence="4">
    <location>
        <begin position="317"/>
        <end position="358"/>
    </location>
</feature>
<evidence type="ECO:0000259" key="6">
    <source>
        <dbReference type="Pfam" id="PF18267"/>
    </source>
</evidence>
<dbReference type="Gene3D" id="3.50.50.60">
    <property type="entry name" value="FAD/NAD(P)-binding domain"/>
    <property type="match status" value="2"/>
</dbReference>
<evidence type="ECO:0000256" key="4">
    <source>
        <dbReference type="SAM" id="MobiDB-lite"/>
    </source>
</evidence>
<dbReference type="PRINTS" id="PR00411">
    <property type="entry name" value="PNDRDTASEI"/>
</dbReference>
<name>A0ABQ2MMW9_9ACTN</name>
<evidence type="ECO:0000256" key="1">
    <source>
        <dbReference type="ARBA" id="ARBA00001974"/>
    </source>
</evidence>
<keyword evidence="8" id="KW-1185">Reference proteome</keyword>
<evidence type="ECO:0000256" key="2">
    <source>
        <dbReference type="ARBA" id="ARBA00022630"/>
    </source>
</evidence>